<evidence type="ECO:0008006" key="3">
    <source>
        <dbReference type="Google" id="ProtNLM"/>
    </source>
</evidence>
<dbReference type="SUPFAM" id="SSF56784">
    <property type="entry name" value="HAD-like"/>
    <property type="match status" value="1"/>
</dbReference>
<dbReference type="Proteomes" id="UP000242847">
    <property type="component" value="Unassembled WGS sequence"/>
</dbReference>
<dbReference type="Gene3D" id="3.40.50.1000">
    <property type="entry name" value="HAD superfamily/HAD-like"/>
    <property type="match status" value="1"/>
</dbReference>
<evidence type="ECO:0000313" key="1">
    <source>
        <dbReference type="EMBL" id="ONM42389.1"/>
    </source>
</evidence>
<accession>A0A1S8DC29</accession>
<comment type="caution">
    <text evidence="1">The sequence shown here is derived from an EMBL/GenBank/DDBJ whole genome shotgun (WGS) entry which is preliminary data.</text>
</comment>
<gene>
    <name evidence="1" type="ORF">BXT89_18285</name>
</gene>
<organism evidence="1 2">
    <name type="scientific">Halopseudomonas pachastrellae</name>
    <dbReference type="NCBI Taxonomy" id="254161"/>
    <lineage>
        <taxon>Bacteria</taxon>
        <taxon>Pseudomonadati</taxon>
        <taxon>Pseudomonadota</taxon>
        <taxon>Gammaproteobacteria</taxon>
        <taxon>Pseudomonadales</taxon>
        <taxon>Pseudomonadaceae</taxon>
        <taxon>Halopseudomonas</taxon>
    </lineage>
</organism>
<dbReference type="EMBL" id="MUBC01000085">
    <property type="protein sequence ID" value="ONM42389.1"/>
    <property type="molecule type" value="Genomic_DNA"/>
</dbReference>
<dbReference type="AlphaFoldDB" id="A0A1S8DC29"/>
<proteinExistence type="predicted"/>
<dbReference type="InterPro" id="IPR023214">
    <property type="entry name" value="HAD_sf"/>
</dbReference>
<name>A0A1S8DC29_9GAMM</name>
<evidence type="ECO:0000313" key="2">
    <source>
        <dbReference type="Proteomes" id="UP000242847"/>
    </source>
</evidence>
<sequence>MGLATLAGAELVHEVVRHLPRRNGHAYGVCLVLDADRTLSIEDTGRSVGAALGLNDQIRSIFERLGYEDDAFSAVSAVWSAVDVSAYSSEIERVAESVALRDCWQQILGDVLGEVPVVVLTAGIPQIWRKVLERHGFLGVPVLGGSHSALDDYVVSARAKGDVVRALRDEGWLVLAAGDSCVDLPMLAAADAALFVPDSKGSPALRAALADMKMASVCHLIVDEQRFDDLDSCLPSDVPQLIFQGGMNIAN</sequence>
<dbReference type="InterPro" id="IPR036412">
    <property type="entry name" value="HAD-like_sf"/>
</dbReference>
<reference evidence="1 2" key="1">
    <citation type="submission" date="2017-01" db="EMBL/GenBank/DDBJ databases">
        <title>Draft genome sequence of Pseudomonas pachastrellae type strain CCUG 46540T from a deep sea.</title>
        <authorList>
            <person name="Gomila M."/>
            <person name="Mulet M."/>
            <person name="Lalucat J."/>
            <person name="Garcia-Valdes E."/>
        </authorList>
    </citation>
    <scope>NUCLEOTIDE SEQUENCE [LARGE SCALE GENOMIC DNA]</scope>
    <source>
        <strain evidence="1 2">CCUG 46540</strain>
    </source>
</reference>
<keyword evidence="2" id="KW-1185">Reference proteome</keyword>
<protein>
    <recommendedName>
        <fullName evidence="3">Haloacid dehalogenase-like hydrolase</fullName>
    </recommendedName>
</protein>
<dbReference type="STRING" id="254161.SAMN05216256_1432"/>